<proteinExistence type="predicted"/>
<dbReference type="EMBL" id="JARJCM010000206">
    <property type="protein sequence ID" value="KAJ7022637.1"/>
    <property type="molecule type" value="Genomic_DNA"/>
</dbReference>
<comment type="caution">
    <text evidence="2">The sequence shown here is derived from an EMBL/GenBank/DDBJ whole genome shotgun (WGS) entry which is preliminary data.</text>
</comment>
<feature type="region of interest" description="Disordered" evidence="1">
    <location>
        <begin position="1"/>
        <end position="34"/>
    </location>
</feature>
<protein>
    <submittedName>
        <fullName evidence="2">Uncharacterized protein</fullName>
    </submittedName>
</protein>
<sequence>MPNYFSPRTPKYQNPMVPGGNTTSQRGSISMGELRRPGSVSIESLYDAGELHRQVVLREMHNQHYIQFVPPDFTSPTPPASAAATESDSGSIMTHVQSIHPTLANGDIVAAPESPVQFTQSTPNLPPAVAWTPIIRRSFLCPNIVMSAEDEAQLRQDTREAWADRRDSLEQRAVHHPRFRPTQDPVIIWANVKEGVFELKSLPSAPLEAGDEIECFGLLVGTWRLTETRTRHREWGTKKNQRHQEWVYVRVESIDTAQVTDIKMPAYCYYPPSFTMRMTSSIRKLGSMFTKKHKLPLQPPY</sequence>
<reference evidence="2" key="1">
    <citation type="submission" date="2023-03" db="EMBL/GenBank/DDBJ databases">
        <title>Massive genome expansion in bonnet fungi (Mycena s.s.) driven by repeated elements and novel gene families across ecological guilds.</title>
        <authorList>
            <consortium name="Lawrence Berkeley National Laboratory"/>
            <person name="Harder C.B."/>
            <person name="Miyauchi S."/>
            <person name="Viragh M."/>
            <person name="Kuo A."/>
            <person name="Thoen E."/>
            <person name="Andreopoulos B."/>
            <person name="Lu D."/>
            <person name="Skrede I."/>
            <person name="Drula E."/>
            <person name="Henrissat B."/>
            <person name="Morin E."/>
            <person name="Kohler A."/>
            <person name="Barry K."/>
            <person name="LaButti K."/>
            <person name="Morin E."/>
            <person name="Salamov A."/>
            <person name="Lipzen A."/>
            <person name="Mereny Z."/>
            <person name="Hegedus B."/>
            <person name="Baldrian P."/>
            <person name="Stursova M."/>
            <person name="Weitz H."/>
            <person name="Taylor A."/>
            <person name="Grigoriev I.V."/>
            <person name="Nagy L.G."/>
            <person name="Martin F."/>
            <person name="Kauserud H."/>
        </authorList>
    </citation>
    <scope>NUCLEOTIDE SEQUENCE</scope>
    <source>
        <strain evidence="2">CBHHK200</strain>
    </source>
</reference>
<dbReference type="EMBL" id="JARJCM010000444">
    <property type="protein sequence ID" value="KAJ7016993.1"/>
    <property type="molecule type" value="Genomic_DNA"/>
</dbReference>
<name>A0AAD6RX73_9AGAR</name>
<keyword evidence="4" id="KW-1185">Reference proteome</keyword>
<evidence type="ECO:0000313" key="3">
    <source>
        <dbReference type="EMBL" id="KAJ7022637.1"/>
    </source>
</evidence>
<accession>A0AAD6RX73</accession>
<feature type="region of interest" description="Disordered" evidence="1">
    <location>
        <begin position="69"/>
        <end position="88"/>
    </location>
</feature>
<gene>
    <name evidence="3" type="ORF">C8F04DRAFT_1194357</name>
    <name evidence="2" type="ORF">C8F04DRAFT_1280236</name>
</gene>
<dbReference type="AlphaFoldDB" id="A0AAD6RX73"/>
<organism evidence="2 4">
    <name type="scientific">Mycena alexandri</name>
    <dbReference type="NCBI Taxonomy" id="1745969"/>
    <lineage>
        <taxon>Eukaryota</taxon>
        <taxon>Fungi</taxon>
        <taxon>Dikarya</taxon>
        <taxon>Basidiomycota</taxon>
        <taxon>Agaricomycotina</taxon>
        <taxon>Agaricomycetes</taxon>
        <taxon>Agaricomycetidae</taxon>
        <taxon>Agaricales</taxon>
        <taxon>Marasmiineae</taxon>
        <taxon>Mycenaceae</taxon>
        <taxon>Mycena</taxon>
    </lineage>
</organism>
<dbReference type="Proteomes" id="UP001218188">
    <property type="component" value="Unassembled WGS sequence"/>
</dbReference>
<evidence type="ECO:0000256" key="1">
    <source>
        <dbReference type="SAM" id="MobiDB-lite"/>
    </source>
</evidence>
<evidence type="ECO:0000313" key="2">
    <source>
        <dbReference type="EMBL" id="KAJ7016993.1"/>
    </source>
</evidence>
<evidence type="ECO:0000313" key="4">
    <source>
        <dbReference type="Proteomes" id="UP001218188"/>
    </source>
</evidence>
<feature type="compositionally biased region" description="Low complexity" evidence="1">
    <location>
        <begin position="70"/>
        <end position="88"/>
    </location>
</feature>